<organism evidence="2 3">
    <name type="scientific">Hujiaoplasma nucleasis</name>
    <dbReference type="NCBI Taxonomy" id="2725268"/>
    <lineage>
        <taxon>Bacteria</taxon>
        <taxon>Bacillati</taxon>
        <taxon>Mycoplasmatota</taxon>
        <taxon>Mollicutes</taxon>
        <taxon>Candidatus Izemoplasmatales</taxon>
        <taxon>Hujiaoplasmataceae</taxon>
        <taxon>Hujiaoplasma</taxon>
    </lineage>
</organism>
<sequence>MDNIFDPKNSLWLEIVRVVGILINGLILVLSFIALIMRELDIAYFLLIILVIAILHLIQMLSLNLLYNIQQIRINSDKQIIIQEKILDMLNGNESSNEQREGIVNNDHVENIEVDTPIVAESDDLPSSNEIKNSIEAEKDLEAEDEIEKTKEDNIIQSEKENKTFVSPIHGKVFMPDDDQKSSVKIPSGFDSIGEYAFKNNEILEEIYIPLSIKKVLMQAFVDCINLKRVFYEGSKEDWQAIKFSGYNEELMEAEIVFNY</sequence>
<dbReference type="EMBL" id="CP051151">
    <property type="protein sequence ID" value="QLY40666.1"/>
    <property type="molecule type" value="Genomic_DNA"/>
</dbReference>
<dbReference type="InterPro" id="IPR026906">
    <property type="entry name" value="LRR_5"/>
</dbReference>
<evidence type="ECO:0000313" key="3">
    <source>
        <dbReference type="Proteomes" id="UP000512167"/>
    </source>
</evidence>
<evidence type="ECO:0000313" key="2">
    <source>
        <dbReference type="EMBL" id="QLY40666.1"/>
    </source>
</evidence>
<keyword evidence="1" id="KW-0472">Membrane</keyword>
<evidence type="ECO:0000256" key="1">
    <source>
        <dbReference type="SAM" id="Phobius"/>
    </source>
</evidence>
<proteinExistence type="predicted"/>
<feature type="transmembrane region" description="Helical" evidence="1">
    <location>
        <begin position="12"/>
        <end position="36"/>
    </location>
</feature>
<reference evidence="2 3" key="1">
    <citation type="submission" date="2020-04" db="EMBL/GenBank/DDBJ databases">
        <authorList>
            <person name="Zheng R.K."/>
            <person name="Sun C.M."/>
        </authorList>
    </citation>
    <scope>NUCLEOTIDE SEQUENCE [LARGE SCALE GENOMIC DNA]</scope>
    <source>
        <strain evidence="3">zrk29</strain>
    </source>
</reference>
<dbReference type="KEGG" id="tbk:HF295_07325"/>
<keyword evidence="1" id="KW-0812">Transmembrane</keyword>
<keyword evidence="3" id="KW-1185">Reference proteome</keyword>
<gene>
    <name evidence="2" type="ORF">HF295_07325</name>
</gene>
<feature type="transmembrane region" description="Helical" evidence="1">
    <location>
        <begin position="42"/>
        <end position="67"/>
    </location>
</feature>
<dbReference type="Gene3D" id="3.80.10.10">
    <property type="entry name" value="Ribonuclease Inhibitor"/>
    <property type="match status" value="1"/>
</dbReference>
<protein>
    <submittedName>
        <fullName evidence="2">Leucine-rich repeat protein</fullName>
    </submittedName>
</protein>
<keyword evidence="1" id="KW-1133">Transmembrane helix</keyword>
<dbReference type="Proteomes" id="UP000512167">
    <property type="component" value="Chromosome"/>
</dbReference>
<dbReference type="RefSeq" id="WP_312031513.1">
    <property type="nucleotide sequence ID" value="NZ_CP051151.1"/>
</dbReference>
<accession>A0A7L6N316</accession>
<dbReference type="AlphaFoldDB" id="A0A7L6N316"/>
<dbReference type="InterPro" id="IPR032675">
    <property type="entry name" value="LRR_dom_sf"/>
</dbReference>
<dbReference type="Pfam" id="PF13306">
    <property type="entry name" value="LRR_5"/>
    <property type="match status" value="1"/>
</dbReference>
<name>A0A7L6N316_9MOLU</name>